<dbReference type="GO" id="GO:0015086">
    <property type="term" value="F:cadmium ion transmembrane transporter activity"/>
    <property type="evidence" value="ECO:0007669"/>
    <property type="project" value="TreeGrafter"/>
</dbReference>
<dbReference type="GO" id="GO:0005384">
    <property type="term" value="F:manganese ion transmembrane transporter activity"/>
    <property type="evidence" value="ECO:0007669"/>
    <property type="project" value="TreeGrafter"/>
</dbReference>
<gene>
    <name evidence="9" type="ORF">TSAR_010446</name>
</gene>
<dbReference type="NCBIfam" id="TIGR01197">
    <property type="entry name" value="nramp"/>
    <property type="match status" value="2"/>
</dbReference>
<evidence type="ECO:0000256" key="2">
    <source>
        <dbReference type="ARBA" id="ARBA00006670"/>
    </source>
</evidence>
<feature type="transmembrane region" description="Helical" evidence="8">
    <location>
        <begin position="1079"/>
        <end position="1098"/>
    </location>
</feature>
<feature type="transmembrane region" description="Helical" evidence="8">
    <location>
        <begin position="491"/>
        <end position="516"/>
    </location>
</feature>
<dbReference type="HAMAP" id="MF_00221">
    <property type="entry name" value="NRAMP"/>
    <property type="match status" value="2"/>
</dbReference>
<feature type="transmembrane region" description="Helical" evidence="8">
    <location>
        <begin position="814"/>
        <end position="835"/>
    </location>
</feature>
<dbReference type="GO" id="GO:0005886">
    <property type="term" value="C:plasma membrane"/>
    <property type="evidence" value="ECO:0007669"/>
    <property type="project" value="TreeGrafter"/>
</dbReference>
<feature type="transmembrane region" description="Helical" evidence="8">
    <location>
        <begin position="273"/>
        <end position="300"/>
    </location>
</feature>
<feature type="transmembrane region" description="Helical" evidence="8">
    <location>
        <begin position="1048"/>
        <end position="1067"/>
    </location>
</feature>
<feature type="region of interest" description="Disordered" evidence="7">
    <location>
        <begin position="575"/>
        <end position="598"/>
    </location>
</feature>
<feature type="transmembrane region" description="Helical" evidence="8">
    <location>
        <begin position="161"/>
        <end position="180"/>
    </location>
</feature>
<dbReference type="EMBL" id="NNAY01002191">
    <property type="protein sequence ID" value="OXU21844.1"/>
    <property type="molecule type" value="Genomic_DNA"/>
</dbReference>
<feature type="transmembrane region" description="Helical" evidence="8">
    <location>
        <begin position="343"/>
        <end position="364"/>
    </location>
</feature>
<feature type="transmembrane region" description="Helical" evidence="8">
    <location>
        <begin position="708"/>
        <end position="730"/>
    </location>
</feature>
<dbReference type="InterPro" id="IPR001046">
    <property type="entry name" value="NRAMP_fam"/>
</dbReference>
<evidence type="ECO:0000256" key="8">
    <source>
        <dbReference type="SAM" id="Phobius"/>
    </source>
</evidence>
<keyword evidence="4 8" id="KW-0812">Transmembrane</keyword>
<keyword evidence="5 8" id="KW-1133">Transmembrane helix</keyword>
<protein>
    <recommendedName>
        <fullName evidence="11">Protein Malvolio</fullName>
    </recommendedName>
</protein>
<accession>A0A232EU36</accession>
<dbReference type="STRING" id="543379.A0A232EU36"/>
<feature type="transmembrane region" description="Helical" evidence="8">
    <location>
        <begin position="233"/>
        <end position="252"/>
    </location>
</feature>
<feature type="transmembrane region" description="Helical" evidence="8">
    <location>
        <begin position="455"/>
        <end position="479"/>
    </location>
</feature>
<evidence type="ECO:0000256" key="4">
    <source>
        <dbReference type="ARBA" id="ARBA00022692"/>
    </source>
</evidence>
<keyword evidence="10" id="KW-1185">Reference proteome</keyword>
<feature type="transmembrane region" description="Helical" evidence="8">
    <location>
        <begin position="965"/>
        <end position="986"/>
    </location>
</feature>
<dbReference type="GO" id="GO:0005381">
    <property type="term" value="F:iron ion transmembrane transporter activity"/>
    <property type="evidence" value="ECO:0007669"/>
    <property type="project" value="TreeGrafter"/>
</dbReference>
<feature type="transmembrane region" description="Helical" evidence="8">
    <location>
        <begin position="783"/>
        <end position="802"/>
    </location>
</feature>
<dbReference type="Pfam" id="PF01566">
    <property type="entry name" value="Nramp"/>
    <property type="match status" value="2"/>
</dbReference>
<organism evidence="9 10">
    <name type="scientific">Trichomalopsis sarcophagae</name>
    <dbReference type="NCBI Taxonomy" id="543379"/>
    <lineage>
        <taxon>Eukaryota</taxon>
        <taxon>Metazoa</taxon>
        <taxon>Ecdysozoa</taxon>
        <taxon>Arthropoda</taxon>
        <taxon>Hexapoda</taxon>
        <taxon>Insecta</taxon>
        <taxon>Pterygota</taxon>
        <taxon>Neoptera</taxon>
        <taxon>Endopterygota</taxon>
        <taxon>Hymenoptera</taxon>
        <taxon>Apocrita</taxon>
        <taxon>Proctotrupomorpha</taxon>
        <taxon>Chalcidoidea</taxon>
        <taxon>Pteromalidae</taxon>
        <taxon>Pteromalinae</taxon>
        <taxon>Trichomalopsis</taxon>
    </lineage>
</organism>
<evidence type="ECO:0008006" key="11">
    <source>
        <dbReference type="Google" id="ProtNLM"/>
    </source>
</evidence>
<keyword evidence="6 8" id="KW-0472">Membrane</keyword>
<dbReference type="PANTHER" id="PTHR11706">
    <property type="entry name" value="SOLUTE CARRIER PROTEIN FAMILY 11 MEMBER"/>
    <property type="match status" value="1"/>
</dbReference>
<feature type="transmembrane region" description="Helical" evidence="8">
    <location>
        <begin position="750"/>
        <end position="777"/>
    </location>
</feature>
<evidence type="ECO:0000256" key="1">
    <source>
        <dbReference type="ARBA" id="ARBA00004141"/>
    </source>
</evidence>
<feature type="transmembrane region" description="Helical" evidence="8">
    <location>
        <begin position="85"/>
        <end position="108"/>
    </location>
</feature>
<evidence type="ECO:0000256" key="6">
    <source>
        <dbReference type="ARBA" id="ARBA00023136"/>
    </source>
</evidence>
<feature type="transmembrane region" description="Helical" evidence="8">
    <location>
        <begin position="423"/>
        <end position="443"/>
    </location>
</feature>
<dbReference type="PRINTS" id="PR00447">
    <property type="entry name" value="NATRESASSCMP"/>
</dbReference>
<comment type="similarity">
    <text evidence="2">Belongs to the NRAMP family.</text>
</comment>
<feature type="region of interest" description="Disordered" evidence="7">
    <location>
        <begin position="1"/>
        <end position="22"/>
    </location>
</feature>
<evidence type="ECO:0000256" key="7">
    <source>
        <dbReference type="SAM" id="MobiDB-lite"/>
    </source>
</evidence>
<comment type="subcellular location">
    <subcellularLocation>
        <location evidence="1">Membrane</location>
        <topology evidence="1">Multi-pass membrane protein</topology>
    </subcellularLocation>
</comment>
<dbReference type="Proteomes" id="UP000215335">
    <property type="component" value="Unassembled WGS sequence"/>
</dbReference>
<reference evidence="9 10" key="1">
    <citation type="journal article" date="2017" name="Curr. Biol.">
        <title>The Evolution of Venom by Co-option of Single-Copy Genes.</title>
        <authorList>
            <person name="Martinson E.O."/>
            <person name="Mrinalini"/>
            <person name="Kelkar Y.D."/>
            <person name="Chang C.H."/>
            <person name="Werren J.H."/>
        </authorList>
    </citation>
    <scope>NUCLEOTIDE SEQUENCE [LARGE SCALE GENOMIC DNA]</scope>
    <source>
        <strain evidence="9 10">Alberta</strain>
        <tissue evidence="9">Whole body</tissue>
    </source>
</reference>
<feature type="region of interest" description="Disordered" evidence="7">
    <location>
        <begin position="618"/>
        <end position="646"/>
    </location>
</feature>
<feature type="compositionally biased region" description="Basic and acidic residues" evidence="7">
    <location>
        <begin position="626"/>
        <end position="639"/>
    </location>
</feature>
<feature type="transmembrane region" description="Helical" evidence="8">
    <location>
        <begin position="1118"/>
        <end position="1142"/>
    </location>
</feature>
<keyword evidence="3" id="KW-0813">Transport</keyword>
<dbReference type="OrthoDB" id="409173at2759"/>
<dbReference type="AlphaFoldDB" id="A0A232EU36"/>
<feature type="compositionally biased region" description="Basic and acidic residues" evidence="7">
    <location>
        <begin position="13"/>
        <end position="22"/>
    </location>
</feature>
<evidence type="ECO:0000256" key="3">
    <source>
        <dbReference type="ARBA" id="ARBA00022448"/>
    </source>
</evidence>
<feature type="transmembrane region" description="Helical" evidence="8">
    <location>
        <begin position="1017"/>
        <end position="1036"/>
    </location>
</feature>
<name>A0A232EU36_9HYME</name>
<evidence type="ECO:0000313" key="9">
    <source>
        <dbReference type="EMBL" id="OXU21844.1"/>
    </source>
</evidence>
<evidence type="ECO:0000256" key="5">
    <source>
        <dbReference type="ARBA" id="ARBA00022989"/>
    </source>
</evidence>
<sequence length="1178" mass="131209">MVSEDFPYNNMDSKSERKKSDKKPDVLDTYFSDERIQIPEADTDIFSFRKLWAFTGPGFLMSIAFLDPGNIESDLQAGTIARYKLLWVLLSAISLGLIMQRLAARLGVVSGLHLAEMCHRQFKPFPRILLWIMTEIAIIGSDMQEVIGTAIALYLLTSKAIPMWAGVIITILDTFTFLFLDKYGLRKLELVFGFFIATMALSFGYEYVVAAPSQDEVLKGMFVPWCENCNTRALIQAVGIIGANIQPHNLYLHSALVKSRNIDRKQHGKVKEANMYYFTEAAIALFVSFLINVFVMAVFAHGLFDKSNADVYAICESNNFTQATDEFVKNNATFEADLYKGGLFLGCRYGFAAMIIWAIGILAAGQSSTMTGTYAGQFAMEGFLNLQWPKWKRVLLTRSIAIVPTFFVAFFSEMNQLTGMNDILNVLMSLQLPFAALPLIAFTSNSNIMGDFKNGTILATILSLFVIAINTFLVTQTLMEAVENGVSYSNVLIVAISILAFFYLLFCVYLLIYLAIAMGATSLNNSSFIDQYITGPSMKNLNEKEMDNTSDDQVTRASAQVADLLAILDGDVPVPSMSSQNQSEPPSPAPEIDPIPHENSLLGGLYDDNISHTRREDSPLIISQEDNARTEIPENDSLRRGNRLQGPPIDTYFSDERIQIPDVEDKIFSFRKLWAFTGPGFLMSIAFLDPGNIESDLQAGSIARYKLLWVLLSATVLGLVMQRLSARLGVVTGLHLAEMCYRQFNTVPRILLWIMTEIAIIGSDMQEVIGTAIALYLLTSKMLPIWAGVLITILDTFTFLFLDKYGLRKLELLFGFFITVMALTFGYEYVVSAPPQDEVIKGLFVPWCSNCDRNALLQAVGIIGANIQPHNLYLHSALVKSRDINRREPSKVREANKYFFTEAAIALFISFLINLFVMAVFAYGLFDKTNADVYELCAKHNFTMGTDLFPNNNNTFTADLYNGGIFLGCSFGFAAMIIWAIGILAAGQSSTMTGTYAGQFAMEGFLNLQWPRWKRVLLTRSIAIVPTFFVAFFTSIDKMTDMNDTLNVLMSLQLPFAALPTIAFTSNARIMGEFKNGRFYNFMATVLSLFVITINIYLVSLTVSDIVRDDVPSTRKLIIAFVAIIAMLYVIFCLYLIIYLAIGMGATSLNKISFIAKYIGGPVDRSLGIENTTTECNS</sequence>
<dbReference type="NCBIfam" id="NF037982">
    <property type="entry name" value="Nramp_1"/>
    <property type="match status" value="2"/>
</dbReference>
<dbReference type="GO" id="GO:0010008">
    <property type="term" value="C:endosome membrane"/>
    <property type="evidence" value="ECO:0007669"/>
    <property type="project" value="TreeGrafter"/>
</dbReference>
<dbReference type="PANTHER" id="PTHR11706:SF33">
    <property type="entry name" value="NATURAL RESISTANCE-ASSOCIATED MACROPHAGE PROTEIN 2"/>
    <property type="match status" value="1"/>
</dbReference>
<feature type="transmembrane region" description="Helical" evidence="8">
    <location>
        <begin position="192"/>
        <end position="213"/>
    </location>
</feature>
<feature type="transmembrane region" description="Helical" evidence="8">
    <location>
        <begin position="394"/>
        <end position="411"/>
    </location>
</feature>
<proteinExistence type="inferred from homology"/>
<feature type="transmembrane region" description="Helical" evidence="8">
    <location>
        <begin position="899"/>
        <end position="926"/>
    </location>
</feature>
<evidence type="ECO:0000313" key="10">
    <source>
        <dbReference type="Proteomes" id="UP000215335"/>
    </source>
</evidence>
<comment type="caution">
    <text evidence="9">The sequence shown here is derived from an EMBL/GenBank/DDBJ whole genome shotgun (WGS) entry which is preliminary data.</text>
</comment>